<name>A0ABD3AF78_9GENT</name>
<feature type="chain" id="PRO_5044885268" description="AB hydrolase-1 domain-containing protein" evidence="1">
    <location>
        <begin position="25"/>
        <end position="277"/>
    </location>
</feature>
<dbReference type="GO" id="GO:0016787">
    <property type="term" value="F:hydrolase activity"/>
    <property type="evidence" value="ECO:0007669"/>
    <property type="project" value="UniProtKB-ARBA"/>
</dbReference>
<feature type="domain" description="AB hydrolase-1" evidence="2">
    <location>
        <begin position="27"/>
        <end position="264"/>
    </location>
</feature>
<protein>
    <recommendedName>
        <fullName evidence="2">AB hydrolase-1 domain-containing protein</fullName>
    </recommendedName>
</protein>
<evidence type="ECO:0000313" key="4">
    <source>
        <dbReference type="Proteomes" id="UP001630127"/>
    </source>
</evidence>
<gene>
    <name evidence="3" type="ORF">ACH5RR_008432</name>
</gene>
<accession>A0ABD3AF78</accession>
<dbReference type="SUPFAM" id="SSF53474">
    <property type="entry name" value="alpha/beta-Hydrolases"/>
    <property type="match status" value="1"/>
</dbReference>
<dbReference type="InterPro" id="IPR045889">
    <property type="entry name" value="MES/HNL"/>
</dbReference>
<dbReference type="Gene3D" id="3.40.50.1820">
    <property type="entry name" value="alpha/beta hydrolase"/>
    <property type="match status" value="1"/>
</dbReference>
<dbReference type="AlphaFoldDB" id="A0ABD3AF78"/>
<reference evidence="3 4" key="1">
    <citation type="submission" date="2024-11" db="EMBL/GenBank/DDBJ databases">
        <title>A near-complete genome assembly of Cinchona calisaya.</title>
        <authorList>
            <person name="Lian D.C."/>
            <person name="Zhao X.W."/>
            <person name="Wei L."/>
        </authorList>
    </citation>
    <scope>NUCLEOTIDE SEQUENCE [LARGE SCALE GENOMIC DNA]</scope>
    <source>
        <tissue evidence="3">Nenye</tissue>
    </source>
</reference>
<feature type="signal peptide" evidence="1">
    <location>
        <begin position="1"/>
        <end position="24"/>
    </location>
</feature>
<dbReference type="PANTHER" id="PTHR10992">
    <property type="entry name" value="METHYLESTERASE FAMILY MEMBER"/>
    <property type="match status" value="1"/>
</dbReference>
<dbReference type="InterPro" id="IPR029058">
    <property type="entry name" value="AB_hydrolase_fold"/>
</dbReference>
<keyword evidence="4" id="KW-1185">Reference proteome</keyword>
<dbReference type="Pfam" id="PF12697">
    <property type="entry name" value="Abhydrolase_6"/>
    <property type="match status" value="1"/>
</dbReference>
<dbReference type="EMBL" id="JBJUIK010000004">
    <property type="protein sequence ID" value="KAL3529110.1"/>
    <property type="molecule type" value="Genomic_DNA"/>
</dbReference>
<keyword evidence="1" id="KW-0732">Signal</keyword>
<dbReference type="Proteomes" id="UP001630127">
    <property type="component" value="Unassembled WGS sequence"/>
</dbReference>
<dbReference type="PANTHER" id="PTHR10992:SF1066">
    <property type="entry name" value="METHYL JASMONATE ESTERASE 1"/>
    <property type="match status" value="1"/>
</dbReference>
<evidence type="ECO:0000259" key="2">
    <source>
        <dbReference type="Pfam" id="PF12697"/>
    </source>
</evidence>
<evidence type="ECO:0000256" key="1">
    <source>
        <dbReference type="SAM" id="SignalP"/>
    </source>
</evidence>
<dbReference type="InterPro" id="IPR000073">
    <property type="entry name" value="AB_hydrolase_1"/>
</dbReference>
<comment type="caution">
    <text evidence="3">The sequence shown here is derived from an EMBL/GenBank/DDBJ whole genome shotgun (WGS) entry which is preliminary data.</text>
</comment>
<organism evidence="3 4">
    <name type="scientific">Cinchona calisaya</name>
    <dbReference type="NCBI Taxonomy" id="153742"/>
    <lineage>
        <taxon>Eukaryota</taxon>
        <taxon>Viridiplantae</taxon>
        <taxon>Streptophyta</taxon>
        <taxon>Embryophyta</taxon>
        <taxon>Tracheophyta</taxon>
        <taxon>Spermatophyta</taxon>
        <taxon>Magnoliopsida</taxon>
        <taxon>eudicotyledons</taxon>
        <taxon>Gunneridae</taxon>
        <taxon>Pentapetalae</taxon>
        <taxon>asterids</taxon>
        <taxon>lamiids</taxon>
        <taxon>Gentianales</taxon>
        <taxon>Rubiaceae</taxon>
        <taxon>Cinchonoideae</taxon>
        <taxon>Cinchoneae</taxon>
        <taxon>Cinchona</taxon>
    </lineage>
</organism>
<sequence>MAIYNIFIMTVAILLQVYSRPTTAAHFVLVHGSGHGAWCWYKLAALLEQAGQNVTAIDLAYSGRNEIPLISVRTIDGYQEPLFTYLECLSPQDKVILVGHSYGGYAISSAMERFPAKLTGAVFVSAFMVGPNLTFNQLGASFNPGASFFNDSKYIGDPPRIVLFGPNYLATKLYQNSPPQDLKLANYSVRTTQFFYGELTNRQLLVTNERYGSVRRAYVIGGMDMAIPPDSQRLFIASNPPEIVREIPGADHMVMLSTPQEFCANLLEIAQVFTGSR</sequence>
<evidence type="ECO:0000313" key="3">
    <source>
        <dbReference type="EMBL" id="KAL3529110.1"/>
    </source>
</evidence>
<proteinExistence type="predicted"/>